<keyword evidence="6" id="KW-0961">Cell wall biogenesis/degradation</keyword>
<gene>
    <name evidence="7" type="ORF">A2Z67_03465</name>
</gene>
<dbReference type="PANTHER" id="PTHR36174:SF1">
    <property type="entry name" value="LIPID II:GLYCINE GLYCYLTRANSFERASE"/>
    <property type="match status" value="1"/>
</dbReference>
<evidence type="ECO:0000256" key="2">
    <source>
        <dbReference type="ARBA" id="ARBA00022679"/>
    </source>
</evidence>
<protein>
    <recommendedName>
        <fullName evidence="9">BioF2-like acetyltransferase domain-containing protein</fullName>
    </recommendedName>
</protein>
<dbReference type="PROSITE" id="PS51191">
    <property type="entry name" value="FEMABX"/>
    <property type="match status" value="1"/>
</dbReference>
<sequence>MIDIRQTPEYTKYLSITGWSIKRKSEVNYFIRKFPLIGSLIKIQRPKIIDFGYIEELAKKYKAFQIVLEPGLSSNIGSSPFNHNLLYIHGYKLNNSPYLPTKTLQLNLNKSEKKLFISLKKDCRYALRKNSQTLVSNYQLKDIETFRNIWKNAIGLRRYIPPLSHLKALKKSFGKDCLFLIINKPKPIFSGAIFLKTNDIGYYWQAFTNQEGRKNLVQYKIVWEGIMWARKKGAKIFDFEGIIDERFPNKSWLGFTHFKKSFGGSEVEYPGCYTKFRFPFQI</sequence>
<evidence type="ECO:0000256" key="3">
    <source>
        <dbReference type="ARBA" id="ARBA00022960"/>
    </source>
</evidence>
<dbReference type="EMBL" id="MGFQ01000019">
    <property type="protein sequence ID" value="OGM09831.1"/>
    <property type="molecule type" value="Genomic_DNA"/>
</dbReference>
<dbReference type="InterPro" id="IPR003447">
    <property type="entry name" value="FEMABX"/>
</dbReference>
<organism evidence="7 8">
    <name type="scientific">Candidatus Woesebacteria bacterium RBG_13_36_22</name>
    <dbReference type="NCBI Taxonomy" id="1802478"/>
    <lineage>
        <taxon>Bacteria</taxon>
        <taxon>Candidatus Woeseibacteriota</taxon>
    </lineage>
</organism>
<dbReference type="Pfam" id="PF02388">
    <property type="entry name" value="FemAB"/>
    <property type="match status" value="1"/>
</dbReference>
<evidence type="ECO:0000256" key="6">
    <source>
        <dbReference type="ARBA" id="ARBA00023316"/>
    </source>
</evidence>
<keyword evidence="3" id="KW-0133">Cell shape</keyword>
<dbReference type="GO" id="GO:0016755">
    <property type="term" value="F:aminoacyltransferase activity"/>
    <property type="evidence" value="ECO:0007669"/>
    <property type="project" value="InterPro"/>
</dbReference>
<comment type="caution">
    <text evidence="7">The sequence shown here is derived from an EMBL/GenBank/DDBJ whole genome shotgun (WGS) entry which is preliminary data.</text>
</comment>
<accession>A0A1F7X4C3</accession>
<keyword evidence="4" id="KW-0573">Peptidoglycan synthesis</keyword>
<evidence type="ECO:0000313" key="7">
    <source>
        <dbReference type="EMBL" id="OGM09831.1"/>
    </source>
</evidence>
<evidence type="ECO:0000256" key="5">
    <source>
        <dbReference type="ARBA" id="ARBA00023315"/>
    </source>
</evidence>
<evidence type="ECO:0000256" key="1">
    <source>
        <dbReference type="ARBA" id="ARBA00009943"/>
    </source>
</evidence>
<name>A0A1F7X4C3_9BACT</name>
<keyword evidence="2" id="KW-0808">Transferase</keyword>
<evidence type="ECO:0000256" key="4">
    <source>
        <dbReference type="ARBA" id="ARBA00022984"/>
    </source>
</evidence>
<dbReference type="InterPro" id="IPR050644">
    <property type="entry name" value="PG_Glycine_Bridge_Synth"/>
</dbReference>
<reference evidence="7 8" key="1">
    <citation type="journal article" date="2016" name="Nat. Commun.">
        <title>Thousands of microbial genomes shed light on interconnected biogeochemical processes in an aquifer system.</title>
        <authorList>
            <person name="Anantharaman K."/>
            <person name="Brown C.T."/>
            <person name="Hug L.A."/>
            <person name="Sharon I."/>
            <person name="Castelle C.J."/>
            <person name="Probst A.J."/>
            <person name="Thomas B.C."/>
            <person name="Singh A."/>
            <person name="Wilkins M.J."/>
            <person name="Karaoz U."/>
            <person name="Brodie E.L."/>
            <person name="Williams K.H."/>
            <person name="Hubbard S.S."/>
            <person name="Banfield J.F."/>
        </authorList>
    </citation>
    <scope>NUCLEOTIDE SEQUENCE [LARGE SCALE GENOMIC DNA]</scope>
</reference>
<dbReference type="Proteomes" id="UP000176939">
    <property type="component" value="Unassembled WGS sequence"/>
</dbReference>
<dbReference type="PANTHER" id="PTHR36174">
    <property type="entry name" value="LIPID II:GLYCINE GLYCYLTRANSFERASE"/>
    <property type="match status" value="1"/>
</dbReference>
<dbReference type="GO" id="GO:0071555">
    <property type="term" value="P:cell wall organization"/>
    <property type="evidence" value="ECO:0007669"/>
    <property type="project" value="UniProtKB-KW"/>
</dbReference>
<dbReference type="SUPFAM" id="SSF55729">
    <property type="entry name" value="Acyl-CoA N-acyltransferases (Nat)"/>
    <property type="match status" value="1"/>
</dbReference>
<comment type="similarity">
    <text evidence="1">Belongs to the FemABX family.</text>
</comment>
<dbReference type="Gene3D" id="3.40.630.30">
    <property type="match status" value="1"/>
</dbReference>
<dbReference type="GO" id="GO:0008360">
    <property type="term" value="P:regulation of cell shape"/>
    <property type="evidence" value="ECO:0007669"/>
    <property type="project" value="UniProtKB-KW"/>
</dbReference>
<evidence type="ECO:0000313" key="8">
    <source>
        <dbReference type="Proteomes" id="UP000176939"/>
    </source>
</evidence>
<dbReference type="GO" id="GO:0009252">
    <property type="term" value="P:peptidoglycan biosynthetic process"/>
    <property type="evidence" value="ECO:0007669"/>
    <property type="project" value="UniProtKB-KW"/>
</dbReference>
<keyword evidence="5" id="KW-0012">Acyltransferase</keyword>
<dbReference type="AlphaFoldDB" id="A0A1F7X4C3"/>
<proteinExistence type="inferred from homology"/>
<dbReference type="InterPro" id="IPR016181">
    <property type="entry name" value="Acyl_CoA_acyltransferase"/>
</dbReference>
<evidence type="ECO:0008006" key="9">
    <source>
        <dbReference type="Google" id="ProtNLM"/>
    </source>
</evidence>